<organism evidence="5 6">
    <name type="scientific">Biomphalaria glabrata</name>
    <name type="common">Bloodfluke planorb</name>
    <name type="synonym">Freshwater snail</name>
    <dbReference type="NCBI Taxonomy" id="6526"/>
    <lineage>
        <taxon>Eukaryota</taxon>
        <taxon>Metazoa</taxon>
        <taxon>Spiralia</taxon>
        <taxon>Lophotrochozoa</taxon>
        <taxon>Mollusca</taxon>
        <taxon>Gastropoda</taxon>
        <taxon>Heterobranchia</taxon>
        <taxon>Euthyneura</taxon>
        <taxon>Panpulmonata</taxon>
        <taxon>Hygrophila</taxon>
        <taxon>Lymnaeoidea</taxon>
        <taxon>Planorbidae</taxon>
        <taxon>Biomphalaria</taxon>
    </lineage>
</organism>
<dbReference type="Pfam" id="PF00651">
    <property type="entry name" value="BTB"/>
    <property type="match status" value="1"/>
</dbReference>
<dbReference type="PANTHER" id="PTHR45632:SF3">
    <property type="entry name" value="KELCH-LIKE PROTEIN 32"/>
    <property type="match status" value="1"/>
</dbReference>
<dbReference type="InterPro" id="IPR011705">
    <property type="entry name" value="BACK"/>
</dbReference>
<protein>
    <recommendedName>
        <fullName evidence="4">BTB domain-containing protein</fullName>
    </recommendedName>
</protein>
<dbReference type="Pfam" id="PF07707">
    <property type="entry name" value="BACK"/>
    <property type="match status" value="1"/>
</dbReference>
<evidence type="ECO:0000259" key="4">
    <source>
        <dbReference type="PROSITE" id="PS50097"/>
    </source>
</evidence>
<dbReference type="VEuPathDB" id="VectorBase:BGLAX_027677"/>
<proteinExistence type="predicted"/>
<dbReference type="SMART" id="SM00875">
    <property type="entry name" value="BACK"/>
    <property type="match status" value="1"/>
</dbReference>
<dbReference type="STRING" id="6526.A0A2C9KUF7"/>
<name>A0A2C9KUF7_BIOGL</name>
<dbReference type="Gene3D" id="2.120.10.80">
    <property type="entry name" value="Kelch-type beta propeller"/>
    <property type="match status" value="1"/>
</dbReference>
<reference evidence="5" key="1">
    <citation type="submission" date="2020-05" db="UniProtKB">
        <authorList>
            <consortium name="EnsemblMetazoa"/>
        </authorList>
    </citation>
    <scope>IDENTIFICATION</scope>
    <source>
        <strain evidence="5">BB02</strain>
    </source>
</reference>
<sequence>MVIKREVAYGILRSLSDFWKCEELQDFSVTVGSTTFGCHRFLLAACSGFFRRLFRSGMIETVLKCATVKFISKETFESILETLYTGHNVLTNDNVIDIWRAAHQLHIPFLIKECEEFAISTLSLDNYIEYYKIANLFESKEVIKFVWSFILKNANSFFQTNFFYEMQVSDVLKLIQSQDLETTSEDDVVHAVLKWVEFRPCETDSSSENSDNEAMSTFSNQKNNREGKDRKHQFPVLLSNTRICLVNKNCLGMLIEHPLVRETKAATDIVIKALLYQLQVGQRNGQWPPGAIYRNNGNYVNVAVAIYKQQNKFSHESTIKIKAFSFLSKKWFQLPDLLSKSNVTFFASDKSLYAFGKSVSSADQFFSRTNLHNKQFIQLTNRIWSEIIVSFHFRIEPHVVVVDAILYIISPSRKEIWQLDLATGASTRKADFPFNVQSICHVTNYEHFILVFYLSGKTNKTDVCSFDTSQNTWKTLGDFDGLAAGMISFKHRHSVYLLQTNGNLWMVESQSKDVTFKQLAKLWICDWTLHGAVTFIDDLYIYGVMSKVLEYDFKKKSSLEGLFSQIIYMNSEDSHSSTFIPVTLSRQCLI</sequence>
<dbReference type="InterPro" id="IPR015915">
    <property type="entry name" value="Kelch-typ_b-propeller"/>
</dbReference>
<evidence type="ECO:0000256" key="3">
    <source>
        <dbReference type="SAM" id="MobiDB-lite"/>
    </source>
</evidence>
<evidence type="ECO:0000313" key="5">
    <source>
        <dbReference type="EnsemblMetazoa" id="BGLB023583-PA"/>
    </source>
</evidence>
<dbReference type="Gene3D" id="1.25.40.420">
    <property type="match status" value="1"/>
</dbReference>
<dbReference type="VEuPathDB" id="VectorBase:BGLB023583"/>
<keyword evidence="1" id="KW-0880">Kelch repeat</keyword>
<dbReference type="EnsemblMetazoa" id="BGLB023583-RA">
    <property type="protein sequence ID" value="BGLB023583-PA"/>
    <property type="gene ID" value="BGLB023583"/>
</dbReference>
<dbReference type="PROSITE" id="PS50097">
    <property type="entry name" value="BTB"/>
    <property type="match status" value="1"/>
</dbReference>
<feature type="compositionally biased region" description="Low complexity" evidence="3">
    <location>
        <begin position="204"/>
        <end position="213"/>
    </location>
</feature>
<dbReference type="CDD" id="cd18186">
    <property type="entry name" value="BTB_POZ_ZBTB_KLHL-like"/>
    <property type="match status" value="1"/>
</dbReference>
<feature type="region of interest" description="Disordered" evidence="3">
    <location>
        <begin position="202"/>
        <end position="231"/>
    </location>
</feature>
<evidence type="ECO:0000256" key="1">
    <source>
        <dbReference type="ARBA" id="ARBA00022441"/>
    </source>
</evidence>
<dbReference type="Proteomes" id="UP000076420">
    <property type="component" value="Unassembled WGS sequence"/>
</dbReference>
<dbReference type="InterPro" id="IPR011333">
    <property type="entry name" value="SKP1/BTB/POZ_sf"/>
</dbReference>
<gene>
    <name evidence="5" type="primary">106061009</name>
</gene>
<evidence type="ECO:0000313" key="6">
    <source>
        <dbReference type="Proteomes" id="UP000076420"/>
    </source>
</evidence>
<accession>A0A2C9KUF7</accession>
<dbReference type="PANTHER" id="PTHR45632">
    <property type="entry name" value="LD33804P"/>
    <property type="match status" value="1"/>
</dbReference>
<keyword evidence="2" id="KW-0677">Repeat</keyword>
<dbReference type="KEGG" id="bgt:106061009"/>
<dbReference type="SUPFAM" id="SSF54695">
    <property type="entry name" value="POZ domain"/>
    <property type="match status" value="1"/>
</dbReference>
<dbReference type="SUPFAM" id="SSF117281">
    <property type="entry name" value="Kelch motif"/>
    <property type="match status" value="1"/>
</dbReference>
<dbReference type="SMART" id="SM00225">
    <property type="entry name" value="BTB"/>
    <property type="match status" value="1"/>
</dbReference>
<feature type="domain" description="BTB" evidence="4">
    <location>
        <begin position="25"/>
        <end position="92"/>
    </location>
</feature>
<dbReference type="Gene3D" id="3.30.710.10">
    <property type="entry name" value="Potassium Channel Kv1.1, Chain A"/>
    <property type="match status" value="1"/>
</dbReference>
<dbReference type="AlphaFoldDB" id="A0A2C9KUF7"/>
<dbReference type="InterPro" id="IPR000210">
    <property type="entry name" value="BTB/POZ_dom"/>
</dbReference>
<evidence type="ECO:0000256" key="2">
    <source>
        <dbReference type="ARBA" id="ARBA00022737"/>
    </source>
</evidence>